<evidence type="ECO:0000313" key="9">
    <source>
        <dbReference type="Proteomes" id="UP000694522"/>
    </source>
</evidence>
<dbReference type="Ensembl" id="ENSACOT00000004237.1">
    <property type="protein sequence ID" value="ENSACOP00000004079.1"/>
    <property type="gene ID" value="ENSACOG00000002893.1"/>
</dbReference>
<evidence type="ECO:0000256" key="2">
    <source>
        <dbReference type="ARBA" id="ARBA00022729"/>
    </source>
</evidence>
<dbReference type="InterPro" id="IPR035976">
    <property type="entry name" value="Sushi/SCR/CCP_sf"/>
</dbReference>
<dbReference type="InterPro" id="IPR000436">
    <property type="entry name" value="Sushi_SCR_CCP_dom"/>
</dbReference>
<reference evidence="8" key="2">
    <citation type="submission" date="2025-09" db="UniProtKB">
        <authorList>
            <consortium name="Ensembl"/>
        </authorList>
    </citation>
    <scope>IDENTIFICATION</scope>
</reference>
<dbReference type="Gene3D" id="2.10.70.10">
    <property type="entry name" value="Complement Module, domain 1"/>
    <property type="match status" value="4"/>
</dbReference>
<reference evidence="8" key="1">
    <citation type="submission" date="2025-08" db="UniProtKB">
        <authorList>
            <consortium name="Ensembl"/>
        </authorList>
    </citation>
    <scope>IDENTIFICATION</scope>
</reference>
<feature type="domain" description="Sushi" evidence="7">
    <location>
        <begin position="75"/>
        <end position="139"/>
    </location>
</feature>
<keyword evidence="2" id="KW-0732">Signal</keyword>
<keyword evidence="5" id="KW-0325">Glycoprotein</keyword>
<organism evidence="8 9">
    <name type="scientific">Amazona collaria</name>
    <name type="common">yellow-billed parrot</name>
    <dbReference type="NCBI Taxonomy" id="241587"/>
    <lineage>
        <taxon>Eukaryota</taxon>
        <taxon>Metazoa</taxon>
        <taxon>Chordata</taxon>
        <taxon>Craniata</taxon>
        <taxon>Vertebrata</taxon>
        <taxon>Euteleostomi</taxon>
        <taxon>Archelosauria</taxon>
        <taxon>Archosauria</taxon>
        <taxon>Dinosauria</taxon>
        <taxon>Saurischia</taxon>
        <taxon>Theropoda</taxon>
        <taxon>Coelurosauria</taxon>
        <taxon>Aves</taxon>
        <taxon>Neognathae</taxon>
        <taxon>Neoaves</taxon>
        <taxon>Telluraves</taxon>
        <taxon>Australaves</taxon>
        <taxon>Psittaciformes</taxon>
        <taxon>Psittacidae</taxon>
        <taxon>Amazona</taxon>
    </lineage>
</organism>
<dbReference type="PROSITE" id="PS50923">
    <property type="entry name" value="SUSHI"/>
    <property type="match status" value="3"/>
</dbReference>
<feature type="disulfide bond" evidence="6">
    <location>
        <begin position="188"/>
        <end position="231"/>
    </location>
</feature>
<dbReference type="Pfam" id="PF00084">
    <property type="entry name" value="Sushi"/>
    <property type="match status" value="3"/>
</dbReference>
<dbReference type="InterPro" id="IPR050350">
    <property type="entry name" value="Compl-Cell_Adhes-Reg"/>
</dbReference>
<evidence type="ECO:0000256" key="1">
    <source>
        <dbReference type="ARBA" id="ARBA00022659"/>
    </source>
</evidence>
<name>A0A8B9F880_9PSIT</name>
<accession>A0A8B9F880</accession>
<evidence type="ECO:0000256" key="6">
    <source>
        <dbReference type="PROSITE-ProRule" id="PRU00302"/>
    </source>
</evidence>
<dbReference type="AlphaFoldDB" id="A0A8B9F880"/>
<dbReference type="CDD" id="cd00033">
    <property type="entry name" value="CCP"/>
    <property type="match status" value="3"/>
</dbReference>
<evidence type="ECO:0000256" key="3">
    <source>
        <dbReference type="ARBA" id="ARBA00022737"/>
    </source>
</evidence>
<evidence type="ECO:0000259" key="7">
    <source>
        <dbReference type="PROSITE" id="PS50923"/>
    </source>
</evidence>
<sequence>MKGLSYPLIPYGDCGPPPPMTYSRPSSDKHTISFPIGSSVMYTCIEGTIKIPGRSDTVKCLPGARWSTLPEPCGRSCAAPTRLRFAALSKADQRINFFPVGSNVSYICRPGYENTSESSPTSTCLANLEWSEAAELCRSEYLCSLHKRSFSYVFSLRYRLNGSSFIQCQLEGNDVAWSTLPTCELITCSSPPHISNGKHDGEGVNTFAYNSTVTYSCDSGFQLIGNGSIRCTSTDKTKGVWSRAVPACKGGFIQCPGTVLPPRSDSLFLCTNPKPTILLGPAKDPCVLRNTWGSPASSPKLAALRT</sequence>
<keyword evidence="9" id="KW-1185">Reference proteome</keyword>
<evidence type="ECO:0000256" key="4">
    <source>
        <dbReference type="ARBA" id="ARBA00023157"/>
    </source>
</evidence>
<dbReference type="Proteomes" id="UP000694522">
    <property type="component" value="Unplaced"/>
</dbReference>
<dbReference type="FunFam" id="2.10.70.10:FF:000014">
    <property type="entry name" value="Membrane cofactor protein"/>
    <property type="match status" value="1"/>
</dbReference>
<dbReference type="PANTHER" id="PTHR19325">
    <property type="entry name" value="COMPLEMENT COMPONENT-RELATED SUSHI DOMAIN-CONTAINING"/>
    <property type="match status" value="1"/>
</dbReference>
<keyword evidence="3" id="KW-0677">Repeat</keyword>
<dbReference type="SMART" id="SM00032">
    <property type="entry name" value="CCP"/>
    <property type="match status" value="3"/>
</dbReference>
<dbReference type="PANTHER" id="PTHR19325:SF560">
    <property type="entry name" value="SUSHI, VON WILLEBRAND FACTOR TYPE A, EGF AND PENTRAXIN DOMAIN-CONTAINING PROTEIN 1"/>
    <property type="match status" value="1"/>
</dbReference>
<evidence type="ECO:0000313" key="8">
    <source>
        <dbReference type="Ensembl" id="ENSACOP00000004079.1"/>
    </source>
</evidence>
<feature type="domain" description="Sushi" evidence="7">
    <location>
        <begin position="12"/>
        <end position="74"/>
    </location>
</feature>
<keyword evidence="4 6" id="KW-1015">Disulfide bond</keyword>
<proteinExistence type="predicted"/>
<comment type="caution">
    <text evidence="6">Lacks conserved residue(s) required for the propagation of feature annotation.</text>
</comment>
<keyword evidence="1 6" id="KW-0768">Sushi</keyword>
<feature type="domain" description="Sushi" evidence="7">
    <location>
        <begin position="186"/>
        <end position="250"/>
    </location>
</feature>
<evidence type="ECO:0000256" key="5">
    <source>
        <dbReference type="ARBA" id="ARBA00023180"/>
    </source>
</evidence>
<protein>
    <recommendedName>
        <fullName evidence="7">Sushi domain-containing protein</fullName>
    </recommendedName>
</protein>
<dbReference type="SUPFAM" id="SSF57535">
    <property type="entry name" value="Complement control module/SCR domain"/>
    <property type="match status" value="4"/>
</dbReference>